<dbReference type="InterPro" id="IPR011701">
    <property type="entry name" value="MFS"/>
</dbReference>
<evidence type="ECO:0000256" key="2">
    <source>
        <dbReference type="ARBA" id="ARBA00022692"/>
    </source>
</evidence>
<feature type="transmembrane region" description="Helical" evidence="5">
    <location>
        <begin position="393"/>
        <end position="416"/>
    </location>
</feature>
<feature type="transmembrane region" description="Helical" evidence="5">
    <location>
        <begin position="279"/>
        <end position="298"/>
    </location>
</feature>
<dbReference type="InterPro" id="IPR036259">
    <property type="entry name" value="MFS_trans_sf"/>
</dbReference>
<feature type="transmembrane region" description="Helical" evidence="5">
    <location>
        <begin position="252"/>
        <end position="273"/>
    </location>
</feature>
<dbReference type="GO" id="GO:0005886">
    <property type="term" value="C:plasma membrane"/>
    <property type="evidence" value="ECO:0007669"/>
    <property type="project" value="UniProtKB-SubCell"/>
</dbReference>
<evidence type="ECO:0000256" key="1">
    <source>
        <dbReference type="ARBA" id="ARBA00004651"/>
    </source>
</evidence>
<dbReference type="InParanoid" id="E8N5G5"/>
<dbReference type="KEGG" id="atm:ANT_16530"/>
<feature type="transmembrane region" description="Helical" evidence="5">
    <location>
        <begin position="187"/>
        <end position="208"/>
    </location>
</feature>
<feature type="transmembrane region" description="Helical" evidence="5">
    <location>
        <begin position="334"/>
        <end position="353"/>
    </location>
</feature>
<dbReference type="STRING" id="926569.ANT_16530"/>
<feature type="transmembrane region" description="Helical" evidence="5">
    <location>
        <begin position="310"/>
        <end position="328"/>
    </location>
</feature>
<protein>
    <submittedName>
        <fullName evidence="7">Major facilitator superfamily transporter</fullName>
    </submittedName>
</protein>
<evidence type="ECO:0000313" key="7">
    <source>
        <dbReference type="EMBL" id="BAJ63679.1"/>
    </source>
</evidence>
<dbReference type="AlphaFoldDB" id="E8N5G5"/>
<dbReference type="eggNOG" id="COG2211">
    <property type="taxonomic scope" value="Bacteria"/>
</dbReference>
<dbReference type="RefSeq" id="WP_013560058.1">
    <property type="nucleotide sequence ID" value="NC_014960.1"/>
</dbReference>
<dbReference type="Gene3D" id="1.20.1250.20">
    <property type="entry name" value="MFS general substrate transporter like domains"/>
    <property type="match status" value="2"/>
</dbReference>
<dbReference type="GO" id="GO:0022857">
    <property type="term" value="F:transmembrane transporter activity"/>
    <property type="evidence" value="ECO:0007669"/>
    <property type="project" value="InterPro"/>
</dbReference>
<feature type="transmembrane region" description="Helical" evidence="5">
    <location>
        <begin position="365"/>
        <end position="387"/>
    </location>
</feature>
<reference evidence="7 8" key="1">
    <citation type="submission" date="2010-12" db="EMBL/GenBank/DDBJ databases">
        <title>Whole genome sequence of Anaerolinea thermophila UNI-1.</title>
        <authorList>
            <person name="Narita-Yamada S."/>
            <person name="Kishi E."/>
            <person name="Watanabe Y."/>
            <person name="Takasaki K."/>
            <person name="Ankai A."/>
            <person name="Oguchi A."/>
            <person name="Fukui S."/>
            <person name="Takahashi M."/>
            <person name="Yashiro I."/>
            <person name="Hosoyama A."/>
            <person name="Sekiguchi Y."/>
            <person name="Hanada S."/>
            <person name="Fujita N."/>
        </authorList>
    </citation>
    <scope>NUCLEOTIDE SEQUENCE [LARGE SCALE GENOMIC DNA]</scope>
    <source>
        <strain evidence="8">DSM 14523 / JCM 11388 / NBRC 100420 / UNI-1</strain>
    </source>
</reference>
<feature type="domain" description="Major facilitator superfamily (MFS) profile" evidence="6">
    <location>
        <begin position="243"/>
        <end position="420"/>
    </location>
</feature>
<feature type="transmembrane region" description="Helical" evidence="5">
    <location>
        <begin position="33"/>
        <end position="52"/>
    </location>
</feature>
<accession>E8N5G5</accession>
<dbReference type="PROSITE" id="PS50850">
    <property type="entry name" value="MFS"/>
    <property type="match status" value="1"/>
</dbReference>
<dbReference type="Pfam" id="PF07690">
    <property type="entry name" value="MFS_1"/>
    <property type="match status" value="1"/>
</dbReference>
<organism evidence="7 8">
    <name type="scientific">Anaerolinea thermophila (strain DSM 14523 / JCM 11388 / NBRC 100420 / UNI-1)</name>
    <dbReference type="NCBI Taxonomy" id="926569"/>
    <lineage>
        <taxon>Bacteria</taxon>
        <taxon>Bacillati</taxon>
        <taxon>Chloroflexota</taxon>
        <taxon>Anaerolineae</taxon>
        <taxon>Anaerolineales</taxon>
        <taxon>Anaerolineaceae</taxon>
        <taxon>Anaerolinea</taxon>
    </lineage>
</organism>
<keyword evidence="8" id="KW-1185">Reference proteome</keyword>
<dbReference type="Proteomes" id="UP000008922">
    <property type="component" value="Chromosome"/>
</dbReference>
<feature type="transmembrane region" description="Helical" evidence="5">
    <location>
        <begin position="96"/>
        <end position="115"/>
    </location>
</feature>
<dbReference type="PANTHER" id="PTHR23526">
    <property type="entry name" value="INTEGRAL MEMBRANE TRANSPORT PROTEIN-RELATED"/>
    <property type="match status" value="1"/>
</dbReference>
<name>E8N5G5_ANATU</name>
<dbReference type="HOGENOM" id="CLU_025379_1_0_0"/>
<evidence type="ECO:0000259" key="6">
    <source>
        <dbReference type="PROSITE" id="PS50850"/>
    </source>
</evidence>
<dbReference type="PANTHER" id="PTHR23526:SF2">
    <property type="entry name" value="MAJOR FACILITATOR SUPERFAMILY (MFS) PROFILE DOMAIN-CONTAINING PROTEIN"/>
    <property type="match status" value="1"/>
</dbReference>
<dbReference type="InterPro" id="IPR020846">
    <property type="entry name" value="MFS_dom"/>
</dbReference>
<evidence type="ECO:0000256" key="4">
    <source>
        <dbReference type="ARBA" id="ARBA00023136"/>
    </source>
</evidence>
<gene>
    <name evidence="7" type="ordered locus">ANT_16530</name>
</gene>
<proteinExistence type="predicted"/>
<sequence>MTIQYWQKKVQQWFTTPEISSDIQRRNFINVQVDAIGVGIASAAAPFLPVFLTRLHASSFEVGLLTSMPAITGLILSIPLGQFLQRQRQIVPWFSLARLLVIACYAMTGLITFVLKEHAAVIGILAIWAFATFPQTLLSISFNVVMNSVAGPVGRYELMTRRWSILGLTTTLTVILVGQALDRIKSFPLNYQIVFLALSIGGLISYYFSSHLNLPPQEIPQERPASLREGLREFLHLILAEKPFVAFNLKRFVFSIGTTMAAPLFPLYFVRQLHAPDSWIATINTAQTAILILGYFLWTRQSRRYGSRRVLLATTFGVSLYPVLTGLTHTVWPIPFYAGLAGIFQAGLNLVFFDELMRTVPEKYSAIFVSTAQSIQYVSSIIAPFIGTSLASVLGFNAALIISGAVSLIGFLLFTIDRKH</sequence>
<evidence type="ECO:0000313" key="8">
    <source>
        <dbReference type="Proteomes" id="UP000008922"/>
    </source>
</evidence>
<keyword evidence="2 5" id="KW-0812">Transmembrane</keyword>
<feature type="transmembrane region" description="Helical" evidence="5">
    <location>
        <begin position="121"/>
        <end position="142"/>
    </location>
</feature>
<dbReference type="InterPro" id="IPR052528">
    <property type="entry name" value="Sugar_transport-like"/>
</dbReference>
<keyword evidence="4 5" id="KW-0472">Membrane</keyword>
<feature type="transmembrane region" description="Helical" evidence="5">
    <location>
        <begin position="163"/>
        <end position="181"/>
    </location>
</feature>
<dbReference type="OrthoDB" id="144653at2"/>
<dbReference type="SUPFAM" id="SSF103473">
    <property type="entry name" value="MFS general substrate transporter"/>
    <property type="match status" value="1"/>
</dbReference>
<feature type="transmembrane region" description="Helical" evidence="5">
    <location>
        <begin position="64"/>
        <end position="84"/>
    </location>
</feature>
<dbReference type="EMBL" id="AP012029">
    <property type="protein sequence ID" value="BAJ63679.1"/>
    <property type="molecule type" value="Genomic_DNA"/>
</dbReference>
<evidence type="ECO:0000256" key="5">
    <source>
        <dbReference type="SAM" id="Phobius"/>
    </source>
</evidence>
<comment type="subcellular location">
    <subcellularLocation>
        <location evidence="1">Cell membrane</location>
        <topology evidence="1">Multi-pass membrane protein</topology>
    </subcellularLocation>
</comment>
<keyword evidence="3 5" id="KW-1133">Transmembrane helix</keyword>
<evidence type="ECO:0000256" key="3">
    <source>
        <dbReference type="ARBA" id="ARBA00022989"/>
    </source>
</evidence>